<accession>A0A167EEQ5</accession>
<dbReference type="OrthoDB" id="10647949at2759"/>
<protein>
    <submittedName>
        <fullName evidence="2">Uncharacterized protein</fullName>
    </submittedName>
</protein>
<feature type="compositionally biased region" description="Low complexity" evidence="1">
    <location>
        <begin position="44"/>
        <end position="54"/>
    </location>
</feature>
<feature type="region of interest" description="Disordered" evidence="1">
    <location>
        <begin position="1"/>
        <end position="85"/>
    </location>
</feature>
<dbReference type="SUPFAM" id="SSF52047">
    <property type="entry name" value="RNI-like"/>
    <property type="match status" value="1"/>
</dbReference>
<evidence type="ECO:0000256" key="1">
    <source>
        <dbReference type="SAM" id="MobiDB-lite"/>
    </source>
</evidence>
<sequence length="490" mass="54792">MNRARKRRRDEPWHQLRRGTTERSGGDMRSVREERKGGSGDGSSGSSLSRHGSSNDITVRDITIDSTGNSGWQRDAVPADLPDEKDAIEKRVARARVRAAIEKSSDRENSMNTGSNADHGAVNPRETNSGNSETSPRNGVESLRSIAARSVASHSRDIRRMLLRNSNVSWELGWKLVWEWIRLMGLDSYPLFTLFLKEFGTKRDFHCHHRQTVPVADITGYRAGSKRDVFLDSRLLPSINTKHRIEYIPYGGVSGVVSLVQSISQYNLSMEIGNNIVLLDLSGLRIPRESLNDMCLSLTSLKSLAGLDVSGCGILESSNILTLWRVAMTSGAWTNLRLLCLGDSYLNSTTMSVYQTLFDTSLAYIEGPSNYTPDETKWVHGRNLTGISPRFTVNYSLAFKYRFLSSSANINEPRVRLPKATVLQEFILTRDESSPPWLSKRPSFNCRDCYIRKPTSSSPPTLPSKPASKSKLTIRKDKLRGPLTAQGFLF</sequence>
<feature type="compositionally biased region" description="Basic and acidic residues" evidence="1">
    <location>
        <begin position="9"/>
        <end position="38"/>
    </location>
</feature>
<reference evidence="2 3" key="1">
    <citation type="submission" date="2016-02" db="EMBL/GenBank/DDBJ databases">
        <title>Complete genome sequence and transcriptome regulation of the pentose utilising yeast Sugiyamaella lignohabitans.</title>
        <authorList>
            <person name="Bellasio M."/>
            <person name="Peymann A."/>
            <person name="Valli M."/>
            <person name="Sipitzky M."/>
            <person name="Graf A."/>
            <person name="Sauer M."/>
            <person name="Marx H."/>
            <person name="Mattanovich D."/>
        </authorList>
    </citation>
    <scope>NUCLEOTIDE SEQUENCE [LARGE SCALE GENOMIC DNA]</scope>
    <source>
        <strain evidence="2 3">CBS 10342</strain>
    </source>
</reference>
<organism evidence="2 3">
    <name type="scientific">Sugiyamaella lignohabitans</name>
    <dbReference type="NCBI Taxonomy" id="796027"/>
    <lineage>
        <taxon>Eukaryota</taxon>
        <taxon>Fungi</taxon>
        <taxon>Dikarya</taxon>
        <taxon>Ascomycota</taxon>
        <taxon>Saccharomycotina</taxon>
        <taxon>Dipodascomycetes</taxon>
        <taxon>Dipodascales</taxon>
        <taxon>Trichomonascaceae</taxon>
        <taxon>Sugiyamaella</taxon>
    </lineage>
</organism>
<evidence type="ECO:0000313" key="2">
    <source>
        <dbReference type="EMBL" id="ANB13983.1"/>
    </source>
</evidence>
<dbReference type="RefSeq" id="XP_018736460.1">
    <property type="nucleotide sequence ID" value="XM_018882042.1"/>
</dbReference>
<evidence type="ECO:0000313" key="3">
    <source>
        <dbReference type="Proteomes" id="UP000189580"/>
    </source>
</evidence>
<feature type="compositionally biased region" description="Polar residues" evidence="1">
    <location>
        <begin position="125"/>
        <end position="137"/>
    </location>
</feature>
<dbReference type="KEGG" id="slb:AWJ20_4936"/>
<dbReference type="Proteomes" id="UP000189580">
    <property type="component" value="Chromosome d"/>
</dbReference>
<keyword evidence="3" id="KW-1185">Reference proteome</keyword>
<feature type="region of interest" description="Disordered" evidence="1">
    <location>
        <begin position="101"/>
        <end position="140"/>
    </location>
</feature>
<gene>
    <name evidence="2" type="ORF">AWJ20_4936</name>
</gene>
<dbReference type="AlphaFoldDB" id="A0A167EEQ5"/>
<name>A0A167EEQ5_9ASCO</name>
<dbReference type="EMBL" id="CP014502">
    <property type="protein sequence ID" value="ANB13983.1"/>
    <property type="molecule type" value="Genomic_DNA"/>
</dbReference>
<proteinExistence type="predicted"/>
<dbReference type="GeneID" id="30037122"/>